<dbReference type="EMBL" id="CP017298">
    <property type="protein sequence ID" value="AOS47230.1"/>
    <property type="molecule type" value="Genomic_DNA"/>
</dbReference>
<evidence type="ECO:0000259" key="1">
    <source>
        <dbReference type="SMART" id="SM00894"/>
    </source>
</evidence>
<keyword evidence="3" id="KW-1185">Reference proteome</keyword>
<dbReference type="KEGG" id="phon:BH719_04610"/>
<dbReference type="RefSeq" id="WP_009743590.1">
    <property type="nucleotide sequence ID" value="NZ_CP017298.1"/>
</dbReference>
<gene>
    <name evidence="2" type="ORF">BH719_04610</name>
</gene>
<evidence type="ECO:0000313" key="2">
    <source>
        <dbReference type="EMBL" id="AOS47230.1"/>
    </source>
</evidence>
<sequence>MSACFKNCAKARAAGAAPMYEGSPGYRHTLNRDEDGITCEK</sequence>
<evidence type="ECO:0000313" key="3">
    <source>
        <dbReference type="Proteomes" id="UP000095214"/>
    </source>
</evidence>
<protein>
    <submittedName>
        <fullName evidence="2">Calcium-binding protein</fullName>
    </submittedName>
</protein>
<dbReference type="InterPro" id="IPR008613">
    <property type="entry name" value="Excalibur_Ca-bd_domain"/>
</dbReference>
<dbReference type="Proteomes" id="UP000095214">
    <property type="component" value="Chromosome"/>
</dbReference>
<feature type="domain" description="Excalibur calcium-binding" evidence="1">
    <location>
        <begin position="4"/>
        <end position="40"/>
    </location>
</feature>
<accession>A0A1D8B262</accession>
<dbReference type="Pfam" id="PF05901">
    <property type="entry name" value="Excalibur"/>
    <property type="match status" value="1"/>
</dbReference>
<proteinExistence type="predicted"/>
<organism evidence="2 3">
    <name type="scientific">Pauljensenia hongkongensis</name>
    <dbReference type="NCBI Taxonomy" id="178339"/>
    <lineage>
        <taxon>Bacteria</taxon>
        <taxon>Bacillati</taxon>
        <taxon>Actinomycetota</taxon>
        <taxon>Actinomycetes</taxon>
        <taxon>Actinomycetales</taxon>
        <taxon>Actinomycetaceae</taxon>
        <taxon>Pauljensenia</taxon>
    </lineage>
</organism>
<name>A0A1D8B262_9ACTO</name>
<dbReference type="AlphaFoldDB" id="A0A1D8B262"/>
<dbReference type="SMART" id="SM00894">
    <property type="entry name" value="Excalibur"/>
    <property type="match status" value="1"/>
</dbReference>
<reference evidence="2 3" key="1">
    <citation type="submission" date="2016-09" db="EMBL/GenBank/DDBJ databases">
        <title>Complete genome sequence of Actinomyces hongkongensis HKU8.</title>
        <authorList>
            <person name="Gao Y.-X."/>
            <person name="Zhou Y.-Y."/>
            <person name="Xie Y."/>
            <person name="Wang M."/>
            <person name="Wang S.-J."/>
            <person name="Shen S.-G."/>
        </authorList>
    </citation>
    <scope>NUCLEOTIDE SEQUENCE [LARGE SCALE GENOMIC DNA]</scope>
    <source>
        <strain evidence="2 3">HKU8</strain>
    </source>
</reference>